<evidence type="ECO:0000256" key="8">
    <source>
        <dbReference type="ARBA" id="ARBA00022958"/>
    </source>
</evidence>
<dbReference type="AlphaFoldDB" id="A0A072NXQ6"/>
<dbReference type="InterPro" id="IPR025867">
    <property type="entry name" value="MnmE_helical"/>
</dbReference>
<evidence type="ECO:0000256" key="6">
    <source>
        <dbReference type="ARBA" id="ARBA00022801"/>
    </source>
</evidence>
<dbReference type="GO" id="GO:0005829">
    <property type="term" value="C:cytosol"/>
    <property type="evidence" value="ECO:0007669"/>
    <property type="project" value="TreeGrafter"/>
</dbReference>
<comment type="cofactor">
    <cofactor evidence="10">
        <name>K(+)</name>
        <dbReference type="ChEBI" id="CHEBI:29103"/>
    </cofactor>
    <text evidence="10">Binds 1 potassium ion per subunit.</text>
</comment>
<dbReference type="InterPro" id="IPR027417">
    <property type="entry name" value="P-loop_NTPase"/>
</dbReference>
<evidence type="ECO:0000313" key="14">
    <source>
        <dbReference type="Proteomes" id="UP000027936"/>
    </source>
</evidence>
<dbReference type="GO" id="GO:0042802">
    <property type="term" value="F:identical protein binding"/>
    <property type="evidence" value="ECO:0007669"/>
    <property type="project" value="UniProtKB-ARBA"/>
</dbReference>
<feature type="binding site" evidence="10">
    <location>
        <position position="85"/>
    </location>
    <ligand>
        <name>(6S)-5-formyl-5,6,7,8-tetrahydrofolate</name>
        <dbReference type="ChEBI" id="CHEBI:57457"/>
    </ligand>
</feature>
<feature type="binding site" evidence="10">
    <location>
        <position position="235"/>
    </location>
    <ligand>
        <name>Mg(2+)</name>
        <dbReference type="ChEBI" id="CHEBI:18420"/>
    </ligand>
</feature>
<feature type="binding site" evidence="10">
    <location>
        <position position="256"/>
    </location>
    <ligand>
        <name>Mg(2+)</name>
        <dbReference type="ChEBI" id="CHEBI:18420"/>
    </ligand>
</feature>
<dbReference type="Gene3D" id="3.40.50.300">
    <property type="entry name" value="P-loop containing nucleotide triphosphate hydrolases"/>
    <property type="match status" value="1"/>
</dbReference>
<gene>
    <name evidence="10" type="primary">mnmE</name>
    <name evidence="10" type="synonym">trmE</name>
    <name evidence="13" type="ORF">M670_02779</name>
</gene>
<reference evidence="13 14" key="1">
    <citation type="submission" date="2014-04" db="EMBL/GenBank/DDBJ databases">
        <title>Draft genome sequence of Bacillus azotoformans MEV2011, a (co-) denitrifying strain unable to grow in the presence of oxygen.</title>
        <authorList>
            <person name="Nielsen M."/>
            <person name="Schreiber L."/>
            <person name="Finster K."/>
            <person name="Schramm A."/>
        </authorList>
    </citation>
    <scope>NUCLEOTIDE SEQUENCE [LARGE SCALE GENOMIC DNA]</scope>
    <source>
        <strain evidence="13 14">MEV2011</strain>
    </source>
</reference>
<dbReference type="NCBIfam" id="NF003661">
    <property type="entry name" value="PRK05291.1-3"/>
    <property type="match status" value="1"/>
</dbReference>
<dbReference type="FunFam" id="3.30.1360.120:FF:000003">
    <property type="entry name" value="tRNA modification GTPase MnmE"/>
    <property type="match status" value="1"/>
</dbReference>
<feature type="binding site" evidence="10">
    <location>
        <position position="23"/>
    </location>
    <ligand>
        <name>(6S)-5-formyl-5,6,7,8-tetrahydrofolate</name>
        <dbReference type="ChEBI" id="CHEBI:57457"/>
    </ligand>
</feature>
<dbReference type="Pfam" id="PF12631">
    <property type="entry name" value="MnmE_helical"/>
    <property type="match status" value="1"/>
</dbReference>
<feature type="binding site" evidence="10">
    <location>
        <position position="255"/>
    </location>
    <ligand>
        <name>K(+)</name>
        <dbReference type="ChEBI" id="CHEBI:29103"/>
    </ligand>
</feature>
<accession>A0A072NXQ6</accession>
<feature type="binding site" evidence="10">
    <location>
        <position position="250"/>
    </location>
    <ligand>
        <name>K(+)</name>
        <dbReference type="ChEBI" id="CHEBI:29103"/>
    </ligand>
</feature>
<evidence type="ECO:0000259" key="12">
    <source>
        <dbReference type="PROSITE" id="PS51709"/>
    </source>
</evidence>
<dbReference type="Proteomes" id="UP000027936">
    <property type="component" value="Unassembled WGS sequence"/>
</dbReference>
<dbReference type="GO" id="GO:0030488">
    <property type="term" value="P:tRNA methylation"/>
    <property type="evidence" value="ECO:0007669"/>
    <property type="project" value="TreeGrafter"/>
</dbReference>
<dbReference type="GO" id="GO:0005525">
    <property type="term" value="F:GTP binding"/>
    <property type="evidence" value="ECO:0007669"/>
    <property type="project" value="UniProtKB-UniRule"/>
</dbReference>
<feature type="binding site" evidence="10">
    <location>
        <position position="459"/>
    </location>
    <ligand>
        <name>(6S)-5-formyl-5,6,7,8-tetrahydrofolate</name>
        <dbReference type="ChEBI" id="CHEBI:57457"/>
    </ligand>
</feature>
<dbReference type="PATRIC" id="fig|1348973.3.peg.2686"/>
<feature type="binding site" evidence="10">
    <location>
        <position position="124"/>
    </location>
    <ligand>
        <name>(6S)-5-formyl-5,6,7,8-tetrahydrofolate</name>
        <dbReference type="ChEBI" id="CHEBI:57457"/>
    </ligand>
</feature>
<keyword evidence="9 10" id="KW-0342">GTP-binding</keyword>
<dbReference type="HAMAP" id="MF_00379">
    <property type="entry name" value="GTPase_MnmE"/>
    <property type="match status" value="1"/>
</dbReference>
<evidence type="ECO:0000256" key="7">
    <source>
        <dbReference type="ARBA" id="ARBA00022842"/>
    </source>
</evidence>
<evidence type="ECO:0000256" key="4">
    <source>
        <dbReference type="ARBA" id="ARBA00022723"/>
    </source>
</evidence>
<evidence type="ECO:0000256" key="3">
    <source>
        <dbReference type="ARBA" id="ARBA00022694"/>
    </source>
</evidence>
<dbReference type="NCBIfam" id="TIGR00231">
    <property type="entry name" value="small_GTP"/>
    <property type="match status" value="1"/>
</dbReference>
<dbReference type="PRINTS" id="PR00449">
    <property type="entry name" value="RASTRNSFRMNG"/>
</dbReference>
<evidence type="ECO:0000256" key="11">
    <source>
        <dbReference type="RuleBase" id="RU003313"/>
    </source>
</evidence>
<dbReference type="GO" id="GO:0002098">
    <property type="term" value="P:tRNA wobble uridine modification"/>
    <property type="evidence" value="ECO:0007669"/>
    <property type="project" value="TreeGrafter"/>
</dbReference>
<dbReference type="InterPro" id="IPR031168">
    <property type="entry name" value="G_TrmE"/>
</dbReference>
<comment type="subunit">
    <text evidence="10">Homodimer. Heterotetramer of two MnmE and two MnmG subunits.</text>
</comment>
<evidence type="ECO:0000256" key="9">
    <source>
        <dbReference type="ARBA" id="ARBA00023134"/>
    </source>
</evidence>
<feature type="binding site" evidence="10">
    <location>
        <position position="252"/>
    </location>
    <ligand>
        <name>K(+)</name>
        <dbReference type="ChEBI" id="CHEBI:29103"/>
    </ligand>
</feature>
<dbReference type="Pfam" id="PF01926">
    <property type="entry name" value="MMR_HSR1"/>
    <property type="match status" value="1"/>
</dbReference>
<dbReference type="EMBL" id="JJRY01000010">
    <property type="protein sequence ID" value="KEF38020.1"/>
    <property type="molecule type" value="Genomic_DNA"/>
</dbReference>
<feature type="domain" description="TrmE-type G" evidence="12">
    <location>
        <begin position="221"/>
        <end position="380"/>
    </location>
</feature>
<comment type="subcellular location">
    <subcellularLocation>
        <location evidence="10">Cytoplasm</location>
    </subcellularLocation>
</comment>
<feature type="binding site" evidence="10">
    <location>
        <begin position="275"/>
        <end position="278"/>
    </location>
    <ligand>
        <name>GTP</name>
        <dbReference type="ChEBI" id="CHEBI:37565"/>
    </ligand>
</feature>
<sequence length="459" mass="50882">MMEMDTIAAISTPMGEGAIAIVRISGPEAVKAANQIFKGKNIEKVESHTIHYGFIVDPEANEKVEEVMLSVLRAPKTFTREDIVEINCHGGLVSVNRVLQLVLNQGVRLAEPGEFTKRAFLNGRIDLSQAEAVMDLIRAKTDRAMNVAIGQMEGRLSKLVRQLRQTILETLAHVEVNIDYPEYDDVEEMTHRLLLEKATEIKAEIAKLLETSKQGKILRDGISTVIIGRPNVGKSSLLNSLVHENKAIVTDIPGTTRDVIEEYVNVRGVPLRLVDTAGIRETEDIVERIGVERSRQVLKEADLILLVLNNAEPLTAEDKKLFEAARGMDVIVLVNKTDLNRKIDMDEVKKLADNYPVISTSLKEESGIDQLEEAISGLFFTGKLESGDMTYVSNTRHIALLNQAQKAIDDVLSGIDAGVPIDLIQIDFTRTWEILGEIIGDTVHESLINQLFSQFCLGK</sequence>
<dbReference type="NCBIfam" id="TIGR00450">
    <property type="entry name" value="mnmE_trmE_thdF"/>
    <property type="match status" value="1"/>
</dbReference>
<dbReference type="InterPro" id="IPR006073">
    <property type="entry name" value="GTP-bd"/>
</dbReference>
<name>A0A072NXQ6_SCHAZ</name>
<feature type="binding site" evidence="10">
    <location>
        <position position="231"/>
    </location>
    <ligand>
        <name>K(+)</name>
        <dbReference type="ChEBI" id="CHEBI:29103"/>
    </ligand>
</feature>
<dbReference type="InterPro" id="IPR027368">
    <property type="entry name" value="MnmE_dom2"/>
</dbReference>
<evidence type="ECO:0000256" key="5">
    <source>
        <dbReference type="ARBA" id="ARBA00022741"/>
    </source>
</evidence>
<dbReference type="Gene3D" id="3.30.1360.120">
    <property type="entry name" value="Probable tRNA modification gtpase trme, domain 1"/>
    <property type="match status" value="1"/>
</dbReference>
<keyword evidence="2 10" id="KW-0963">Cytoplasm</keyword>
<dbReference type="FunFam" id="3.40.50.300:FF:000494">
    <property type="entry name" value="tRNA modification GTPase MnmE"/>
    <property type="match status" value="1"/>
</dbReference>
<comment type="function">
    <text evidence="10">Exhibits a very high intrinsic GTPase hydrolysis rate. Involved in the addition of a carboxymethylaminomethyl (cmnm) group at the wobble position (U34) of certain tRNAs, forming tRNA-cmnm(5)s(2)U34.</text>
</comment>
<dbReference type="CDD" id="cd04164">
    <property type="entry name" value="trmE"/>
    <property type="match status" value="1"/>
</dbReference>
<keyword evidence="4 10" id="KW-0479">Metal-binding</keyword>
<dbReference type="InterPro" id="IPR027266">
    <property type="entry name" value="TrmE/GcvT-like"/>
</dbReference>
<dbReference type="GO" id="GO:0003924">
    <property type="term" value="F:GTPase activity"/>
    <property type="evidence" value="ECO:0007669"/>
    <property type="project" value="UniProtKB-UniRule"/>
</dbReference>
<evidence type="ECO:0000256" key="1">
    <source>
        <dbReference type="ARBA" id="ARBA00011043"/>
    </source>
</evidence>
<dbReference type="PANTHER" id="PTHR42714">
    <property type="entry name" value="TRNA MODIFICATION GTPASE GTPBP3"/>
    <property type="match status" value="1"/>
</dbReference>
<feature type="binding site" evidence="10">
    <location>
        <begin position="231"/>
        <end position="236"/>
    </location>
    <ligand>
        <name>GTP</name>
        <dbReference type="ChEBI" id="CHEBI:37565"/>
    </ligand>
</feature>
<dbReference type="InterPro" id="IPR004520">
    <property type="entry name" value="GTPase_MnmE"/>
</dbReference>
<feature type="binding site" evidence="10">
    <location>
        <begin position="250"/>
        <end position="256"/>
    </location>
    <ligand>
        <name>GTP</name>
        <dbReference type="ChEBI" id="CHEBI:37565"/>
    </ligand>
</feature>
<keyword evidence="3 10" id="KW-0819">tRNA processing</keyword>
<proteinExistence type="inferred from homology"/>
<dbReference type="PROSITE" id="PS51709">
    <property type="entry name" value="G_TRME"/>
    <property type="match status" value="1"/>
</dbReference>
<keyword evidence="5 10" id="KW-0547">Nucleotide-binding</keyword>
<evidence type="ECO:0000256" key="2">
    <source>
        <dbReference type="ARBA" id="ARBA00022490"/>
    </source>
</evidence>
<dbReference type="InterPro" id="IPR005225">
    <property type="entry name" value="Small_GTP-bd"/>
</dbReference>
<evidence type="ECO:0000256" key="10">
    <source>
        <dbReference type="HAMAP-Rule" id="MF_00379"/>
    </source>
</evidence>
<dbReference type="Gene3D" id="1.20.120.430">
    <property type="entry name" value="tRNA modification GTPase MnmE domain 2"/>
    <property type="match status" value="1"/>
</dbReference>
<dbReference type="SUPFAM" id="SSF52540">
    <property type="entry name" value="P-loop containing nucleoside triphosphate hydrolases"/>
    <property type="match status" value="1"/>
</dbReference>
<dbReference type="CDD" id="cd14858">
    <property type="entry name" value="TrmE_N"/>
    <property type="match status" value="1"/>
</dbReference>
<dbReference type="PANTHER" id="PTHR42714:SF2">
    <property type="entry name" value="TRNA MODIFICATION GTPASE GTPBP3, MITOCHONDRIAL"/>
    <property type="match status" value="1"/>
</dbReference>
<dbReference type="EC" id="3.6.-.-" evidence="10"/>
<evidence type="ECO:0000313" key="13">
    <source>
        <dbReference type="EMBL" id="KEF38020.1"/>
    </source>
</evidence>
<comment type="caution">
    <text evidence="10">Lacks conserved residue(s) required for the propagation of feature annotation.</text>
</comment>
<keyword evidence="7 10" id="KW-0460">Magnesium</keyword>
<dbReference type="InterPro" id="IPR018948">
    <property type="entry name" value="GTP-bd_TrmE_N"/>
</dbReference>
<keyword evidence="8 10" id="KW-0630">Potassium</keyword>
<comment type="similarity">
    <text evidence="1 10 11">Belongs to the TRAFAC class TrmE-Era-EngA-EngB-Septin-like GTPase superfamily. TrmE GTPase family.</text>
</comment>
<dbReference type="GO" id="GO:0046872">
    <property type="term" value="F:metal ion binding"/>
    <property type="evidence" value="ECO:0007669"/>
    <property type="project" value="UniProtKB-KW"/>
</dbReference>
<dbReference type="Pfam" id="PF10396">
    <property type="entry name" value="TrmE_N"/>
    <property type="match status" value="1"/>
</dbReference>
<protein>
    <recommendedName>
        <fullName evidence="10">tRNA modification GTPase MnmE</fullName>
        <ecNumber evidence="10">3.6.-.-</ecNumber>
    </recommendedName>
</protein>
<keyword evidence="6 10" id="KW-0378">Hydrolase</keyword>
<comment type="caution">
    <text evidence="13">The sequence shown here is derived from an EMBL/GenBank/DDBJ whole genome shotgun (WGS) entry which is preliminary data.</text>
</comment>
<organism evidence="13 14">
    <name type="scientific">Schinkia azotoformans MEV2011</name>
    <dbReference type="NCBI Taxonomy" id="1348973"/>
    <lineage>
        <taxon>Bacteria</taxon>
        <taxon>Bacillati</taxon>
        <taxon>Bacillota</taxon>
        <taxon>Bacilli</taxon>
        <taxon>Bacillales</taxon>
        <taxon>Bacillaceae</taxon>
        <taxon>Calidifontibacillus/Schinkia group</taxon>
        <taxon>Schinkia</taxon>
    </lineage>
</organism>